<reference evidence="2 3" key="1">
    <citation type="journal article" date="1998" name="Science">
        <title>Genome sequence of the nematode C. elegans: a platform for investigating biology.</title>
        <authorList>
            <consortium name="The C. elegans sequencing consortium"/>
            <person name="Sulson J.E."/>
            <person name="Waterston R."/>
        </authorList>
    </citation>
    <scope>NUCLEOTIDE SEQUENCE [LARGE SCALE GENOMIC DNA]</scope>
    <source>
        <strain evidence="2 3">Bristol N2</strain>
    </source>
</reference>
<dbReference type="InParanoid" id="Q9XX88"/>
<dbReference type="GeneID" id="190838"/>
<dbReference type="PIR" id="T26345">
    <property type="entry name" value="T26345"/>
</dbReference>
<dbReference type="InterPro" id="IPR036047">
    <property type="entry name" value="F-box-like_dom_sf"/>
</dbReference>
<dbReference type="Pfam" id="PF01827">
    <property type="entry name" value="FTH"/>
    <property type="match status" value="1"/>
</dbReference>
<dbReference type="UCSC" id="Y102A5C.14">
    <property type="organism name" value="c. elegans"/>
</dbReference>
<protein>
    <submittedName>
        <fullName evidence="2">F-box domain-containing protein</fullName>
    </submittedName>
</protein>
<dbReference type="AGR" id="WB:WBGene00013620"/>
<dbReference type="InterPro" id="IPR002900">
    <property type="entry name" value="DUF38/FTH_CAE_spp"/>
</dbReference>
<dbReference type="EMBL" id="BX284605">
    <property type="protein sequence ID" value="CAA20947.1"/>
    <property type="molecule type" value="Genomic_DNA"/>
</dbReference>
<dbReference type="CDD" id="cd22150">
    <property type="entry name" value="F-box_CeFBXA-like"/>
    <property type="match status" value="1"/>
</dbReference>
<dbReference type="CTD" id="190838"/>
<dbReference type="Bgee" id="WBGene00013620">
    <property type="expression patterns" value="Expressed in pharyngeal muscle cell (C elegans) and 1 other cell type or tissue"/>
</dbReference>
<proteinExistence type="predicted"/>
<dbReference type="OMA" id="IVEIDQW"/>
<dbReference type="Pfam" id="PF00646">
    <property type="entry name" value="F-box"/>
    <property type="match status" value="1"/>
</dbReference>
<dbReference type="PROSITE" id="PS50181">
    <property type="entry name" value="FBOX"/>
    <property type="match status" value="1"/>
</dbReference>
<dbReference type="PANTHER" id="PTHR23015">
    <property type="entry name" value="UNCHARACTERIZED C.ELEGANS PROTEIN"/>
    <property type="match status" value="1"/>
</dbReference>
<evidence type="ECO:0000259" key="1">
    <source>
        <dbReference type="PROSITE" id="PS50181"/>
    </source>
</evidence>
<keyword evidence="3" id="KW-1185">Reference proteome</keyword>
<dbReference type="PANTHER" id="PTHR23015:SF4">
    <property type="entry name" value="DUF38 DOMAIN-CONTAINING PROTEIN-RELATED"/>
    <property type="match status" value="1"/>
</dbReference>
<dbReference type="WormBase" id="Y102A5C.14">
    <property type="protein sequence ID" value="CE20386"/>
    <property type="gene ID" value="WBGene00013620"/>
    <property type="gene designation" value="fbxa-111"/>
</dbReference>
<evidence type="ECO:0000313" key="4">
    <source>
        <dbReference type="WormBase" id="Y102A5C.14"/>
    </source>
</evidence>
<dbReference type="AlphaFoldDB" id="Q9XX88"/>
<dbReference type="FunCoup" id="Q9XX88">
    <property type="interactions" value="260"/>
</dbReference>
<dbReference type="KEGG" id="cel:CELE_Y102A5C.14"/>
<dbReference type="RefSeq" id="NP_507285.1">
    <property type="nucleotide sequence ID" value="NM_074884.2"/>
</dbReference>
<dbReference type="InterPro" id="IPR040161">
    <property type="entry name" value="FB224"/>
</dbReference>
<sequence length="288" mass="33687">MTENLTKQLNSCKIAHAPSLSGMPLDIINRILDKLDPIFRFSLRRVCRNLRNVIDNRDPEIEQVHVLFQSNQSVLTINSTFEFDYNLYAILDDLASLWKNPKLQLKSFYASTSGKHQETVVDSFEEIARLDYQIHCKHFGLYLFEFDDVLTFLPLFKPGILEEIVITTFEQVGNDEAFDIIETEQWKQAKSITLHSMNKLSYFTFPIEDLFHLCKFSVSLEELTVFDALKIRNILLKSVHFEAGQINVKNKIQDDVLRVFNPEFNDNIFRYDNFELTFKLNSLNVKKI</sequence>
<evidence type="ECO:0000313" key="3">
    <source>
        <dbReference type="Proteomes" id="UP000001940"/>
    </source>
</evidence>
<dbReference type="Proteomes" id="UP000001940">
    <property type="component" value="Chromosome V"/>
</dbReference>
<name>Q9XX88_CAEEL</name>
<accession>Q9XX88</accession>
<dbReference type="eggNOG" id="ENOG502T3KG">
    <property type="taxonomic scope" value="Eukaryota"/>
</dbReference>
<dbReference type="InterPro" id="IPR001810">
    <property type="entry name" value="F-box_dom"/>
</dbReference>
<dbReference type="SUPFAM" id="SSF81383">
    <property type="entry name" value="F-box domain"/>
    <property type="match status" value="1"/>
</dbReference>
<dbReference type="PhylomeDB" id="Q9XX88"/>
<dbReference type="PaxDb" id="6239-Y102A5C.14"/>
<evidence type="ECO:0000313" key="2">
    <source>
        <dbReference type="EMBL" id="CAA20947.1"/>
    </source>
</evidence>
<organism evidence="2 3">
    <name type="scientific">Caenorhabditis elegans</name>
    <dbReference type="NCBI Taxonomy" id="6239"/>
    <lineage>
        <taxon>Eukaryota</taxon>
        <taxon>Metazoa</taxon>
        <taxon>Ecdysozoa</taxon>
        <taxon>Nematoda</taxon>
        <taxon>Chromadorea</taxon>
        <taxon>Rhabditida</taxon>
        <taxon>Rhabditina</taxon>
        <taxon>Rhabditomorpha</taxon>
        <taxon>Rhabditoidea</taxon>
        <taxon>Rhabditidae</taxon>
        <taxon>Peloderinae</taxon>
        <taxon>Caenorhabditis</taxon>
    </lineage>
</organism>
<gene>
    <name evidence="2 4" type="primary">fbxa-111</name>
    <name evidence="2" type="ORF">CELE_Y102A5C.14</name>
    <name evidence="4" type="ORF">Y102A5C.14</name>
</gene>
<dbReference type="SMART" id="SM00256">
    <property type="entry name" value="FBOX"/>
    <property type="match status" value="1"/>
</dbReference>
<feature type="domain" description="F-box" evidence="1">
    <location>
        <begin position="17"/>
        <end position="64"/>
    </location>
</feature>
<dbReference type="OrthoDB" id="5813884at2759"/>
<dbReference type="HOGENOM" id="CLU_030831_3_0_1"/>